<dbReference type="EMBL" id="MHQL01000041">
    <property type="protein sequence ID" value="OHA02255.1"/>
    <property type="molecule type" value="Genomic_DNA"/>
</dbReference>
<protein>
    <submittedName>
        <fullName evidence="1">Uncharacterized protein</fullName>
    </submittedName>
</protein>
<dbReference type="Proteomes" id="UP000177811">
    <property type="component" value="Unassembled WGS sequence"/>
</dbReference>
<evidence type="ECO:0000313" key="1">
    <source>
        <dbReference type="EMBL" id="OHA02255.1"/>
    </source>
</evidence>
<accession>A0A1G2KS40</accession>
<reference evidence="1 2" key="1">
    <citation type="journal article" date="2016" name="Nat. Commun.">
        <title>Thousands of microbial genomes shed light on interconnected biogeochemical processes in an aquifer system.</title>
        <authorList>
            <person name="Anantharaman K."/>
            <person name="Brown C.T."/>
            <person name="Hug L.A."/>
            <person name="Sharon I."/>
            <person name="Castelle C.J."/>
            <person name="Probst A.J."/>
            <person name="Thomas B.C."/>
            <person name="Singh A."/>
            <person name="Wilkins M.J."/>
            <person name="Karaoz U."/>
            <person name="Brodie E.L."/>
            <person name="Williams K.H."/>
            <person name="Hubbard S.S."/>
            <person name="Banfield J.F."/>
        </authorList>
    </citation>
    <scope>NUCLEOTIDE SEQUENCE [LARGE SCALE GENOMIC DNA]</scope>
</reference>
<name>A0A1G2KS40_9BACT</name>
<sequence>MEVHIFTPGDRTSVIQAYVSERDKKRLVLKSMYNDTLTMEIAALEENVPLNHDIQPPHVKVVVTFPTVGGQIQRHELTGYLYDMNIMSNAPYMIVIYDRQ</sequence>
<organism evidence="1 2">
    <name type="scientific">Candidatus Sungbacteria bacterium RIFCSPHIGHO2_02_FULL_51_29</name>
    <dbReference type="NCBI Taxonomy" id="1802273"/>
    <lineage>
        <taxon>Bacteria</taxon>
        <taxon>Candidatus Sungiibacteriota</taxon>
    </lineage>
</organism>
<dbReference type="AlphaFoldDB" id="A0A1G2KS40"/>
<proteinExistence type="predicted"/>
<gene>
    <name evidence="1" type="ORF">A3C16_04120</name>
</gene>
<comment type="caution">
    <text evidence="1">The sequence shown here is derived from an EMBL/GenBank/DDBJ whole genome shotgun (WGS) entry which is preliminary data.</text>
</comment>
<evidence type="ECO:0000313" key="2">
    <source>
        <dbReference type="Proteomes" id="UP000177811"/>
    </source>
</evidence>